<dbReference type="Gene3D" id="3.40.50.2000">
    <property type="entry name" value="Glycogen Phosphorylase B"/>
    <property type="match status" value="1"/>
</dbReference>
<comment type="caution">
    <text evidence="2">The sequence shown here is derived from an EMBL/GenBank/DDBJ whole genome shotgun (WGS) entry which is preliminary data.</text>
</comment>
<dbReference type="Pfam" id="PF00535">
    <property type="entry name" value="Glycos_transf_2"/>
    <property type="match status" value="1"/>
</dbReference>
<evidence type="ECO:0000313" key="3">
    <source>
        <dbReference type="Proteomes" id="UP000272833"/>
    </source>
</evidence>
<dbReference type="PANTHER" id="PTHR43179:SF7">
    <property type="entry name" value="RHAMNOSYLTRANSFERASE WBBL"/>
    <property type="match status" value="1"/>
</dbReference>
<dbReference type="PANTHER" id="PTHR43179">
    <property type="entry name" value="RHAMNOSYLTRANSFERASE WBBL"/>
    <property type="match status" value="1"/>
</dbReference>
<dbReference type="InterPro" id="IPR029044">
    <property type="entry name" value="Nucleotide-diphossugar_trans"/>
</dbReference>
<reference evidence="2 3" key="1">
    <citation type="submission" date="2018-10" db="EMBL/GenBank/DDBJ databases">
        <title>Transmission dynamics of multidrug resistant bacteria on intensive care unit surfaces.</title>
        <authorList>
            <person name="D'Souza A.W."/>
            <person name="Potter R.F."/>
            <person name="Wallace M."/>
            <person name="Shupe A."/>
            <person name="Patel S."/>
            <person name="Sun S."/>
            <person name="Gul D."/>
            <person name="Kwon J.H."/>
            <person name="Andleeb S."/>
            <person name="Burnham C.-A.D."/>
            <person name="Dantas G."/>
        </authorList>
    </citation>
    <scope>NUCLEOTIDE SEQUENCE [LARGE SCALE GENOMIC DNA]</scope>
    <source>
        <strain evidence="2 3">PO_271</strain>
    </source>
</reference>
<sequence length="1171" mass="130520">MSHGQRIGCAIITYNRPDSLLRLYASIPREQLDYFIIVNDGQAFPEFAGLQVDEFIQHESNQGVGRSKNDALRRLLERGVEHIFLIEDDIYLTDDSVFQRYIEAAKVSGIQHFNYSQHGRLNKVSAGRQANPNALAQYGEVDIAFYRYCVGAFSYYSRRCLETVGLMDEAFYNAWEHIDHSLRAIIAGFHPALHFFADIDESWRYFGEDEWSLAQSVIVSQGNYADVRKKAEALFYRKHHDFIVVSPPDFQRLHMSLESIMRSAGLLAEQEMFAERVALRSCELLDNLDETDRLRRWLERRKPASSQLPLIERTLAEAGGGPCFGIVVLDLAGDLAAVAETLKSLDSDRNLYGNTCLAVLSTRQVPADYSSAELRFVHIEANSWVQSLNQLLLALPCDWLMLVRAGDEFVAAGLQTLALELVAAPGCAAVYGDALYRNAGKQLASAFRPGFNLDYLLSLPQVMSRHWLWRRERLLALDGFDPQFAAAAELDLILRLVEAGGMAEIGHVDEALLITEQPTLVDDAQEHAAVIRHLQARGYAEATLASIAPGRYRVRYGHSEQPLVSIVLLAQGRLEDMRACLESILERSSYPHYELLLGVPEEADAELQAWLCALADMGEARLRVVDAIAGENPAAVRNRLAGLAQGQYLLFLDPGVRITQADWLEGLLEHALRPEVGAVAPRLDYPSGEVRHAGIVLGLRGAAGGAFIGEPSDASGYLWRLQVAQNYSALSSACLLLARQTFVDVAGFSEEALSEEYRDVDLGLKLGQAGLLNVWTPHVRLPCWSVAGQGAATEQGKELLFERWLPQIARDPAYNQNLSLKGFGFVPDHRKTREWQAIGPATLPRILCHPSDASGCGQYRIRQPFQHMQEALLVDGVIIADHLPSAVELERLRPDVIVYQRQIGAQGLLQRQEGHLFKGAFRLADCDDYAFEVPDKSLLKSQVPQNIRDLFQVSLSMIDRLVVSTGPLAEVFAGLHPDIRVQPNYLPRAWWGALQSRRGAGRKPRVGWAGGSSHSGDLEMIAEVVRALADEVEWVFMGMCPQALQPYLHEFHPGVVIADYPRQLAALDLDLALAPLEDNLFNRCKTNLRQLEYGACGFPVICSDIDPFRDSGLPVTLVRNRTDDWLQAIRMHLADLDATAKAGDALREAVLRDWMLEGDNLARWCQAWLPD</sequence>
<dbReference type="GO" id="GO:0016757">
    <property type="term" value="F:glycosyltransferase activity"/>
    <property type="evidence" value="ECO:0007669"/>
    <property type="project" value="UniProtKB-KW"/>
</dbReference>
<organism evidence="2 3">
    <name type="scientific">Ectopseudomonas oleovorans</name>
    <name type="common">Pseudomonas oleovorans</name>
    <dbReference type="NCBI Taxonomy" id="301"/>
    <lineage>
        <taxon>Bacteria</taxon>
        <taxon>Pseudomonadati</taxon>
        <taxon>Pseudomonadota</taxon>
        <taxon>Gammaproteobacteria</taxon>
        <taxon>Pseudomonadales</taxon>
        <taxon>Pseudomonadaceae</taxon>
        <taxon>Ectopseudomonas</taxon>
    </lineage>
</organism>
<name>A0A3R8WFL9_ECTOL</name>
<dbReference type="SUPFAM" id="SSF53448">
    <property type="entry name" value="Nucleotide-diphospho-sugar transferases"/>
    <property type="match status" value="3"/>
</dbReference>
<protein>
    <submittedName>
        <fullName evidence="2">Glycosyltransferase</fullName>
    </submittedName>
</protein>
<dbReference type="RefSeq" id="WP_125873567.1">
    <property type="nucleotide sequence ID" value="NZ_RHRS01000006.1"/>
</dbReference>
<dbReference type="SUPFAM" id="SSF53756">
    <property type="entry name" value="UDP-Glycosyltransferase/glycogen phosphorylase"/>
    <property type="match status" value="1"/>
</dbReference>
<dbReference type="AlphaFoldDB" id="A0A3R8WFL9"/>
<feature type="domain" description="Glycosyltransferase 2-like" evidence="1">
    <location>
        <begin position="565"/>
        <end position="692"/>
    </location>
</feature>
<dbReference type="EMBL" id="RHRS01000006">
    <property type="protein sequence ID" value="RRW38419.1"/>
    <property type="molecule type" value="Genomic_DNA"/>
</dbReference>
<evidence type="ECO:0000313" key="2">
    <source>
        <dbReference type="EMBL" id="RRW38419.1"/>
    </source>
</evidence>
<evidence type="ECO:0000259" key="1">
    <source>
        <dbReference type="Pfam" id="PF00535"/>
    </source>
</evidence>
<gene>
    <name evidence="2" type="ORF">EGJ44_03505</name>
</gene>
<dbReference type="InterPro" id="IPR001173">
    <property type="entry name" value="Glyco_trans_2-like"/>
</dbReference>
<proteinExistence type="predicted"/>
<dbReference type="Proteomes" id="UP000272833">
    <property type="component" value="Unassembled WGS sequence"/>
</dbReference>
<dbReference type="Gene3D" id="3.90.550.10">
    <property type="entry name" value="Spore Coat Polysaccharide Biosynthesis Protein SpsA, Chain A"/>
    <property type="match status" value="3"/>
</dbReference>
<keyword evidence="2" id="KW-0808">Transferase</keyword>
<accession>A0A3R8WFL9</accession>